<dbReference type="EMBL" id="MU274909">
    <property type="protein sequence ID" value="KAI0089712.1"/>
    <property type="molecule type" value="Genomic_DNA"/>
</dbReference>
<comment type="caution">
    <text evidence="1">The sequence shown here is derived from an EMBL/GenBank/DDBJ whole genome shotgun (WGS) entry which is preliminary data.</text>
</comment>
<reference evidence="1" key="1">
    <citation type="journal article" date="2021" name="Environ. Microbiol.">
        <title>Gene family expansions and transcriptome signatures uncover fungal adaptations to wood decay.</title>
        <authorList>
            <person name="Hage H."/>
            <person name="Miyauchi S."/>
            <person name="Viragh M."/>
            <person name="Drula E."/>
            <person name="Min B."/>
            <person name="Chaduli D."/>
            <person name="Navarro D."/>
            <person name="Favel A."/>
            <person name="Norest M."/>
            <person name="Lesage-Meessen L."/>
            <person name="Balint B."/>
            <person name="Merenyi Z."/>
            <person name="de Eugenio L."/>
            <person name="Morin E."/>
            <person name="Martinez A.T."/>
            <person name="Baldrian P."/>
            <person name="Stursova M."/>
            <person name="Martinez M.J."/>
            <person name="Novotny C."/>
            <person name="Magnuson J.K."/>
            <person name="Spatafora J.W."/>
            <person name="Maurice S."/>
            <person name="Pangilinan J."/>
            <person name="Andreopoulos W."/>
            <person name="LaButti K."/>
            <person name="Hundley H."/>
            <person name="Na H."/>
            <person name="Kuo A."/>
            <person name="Barry K."/>
            <person name="Lipzen A."/>
            <person name="Henrissat B."/>
            <person name="Riley R."/>
            <person name="Ahrendt S."/>
            <person name="Nagy L.G."/>
            <person name="Grigoriev I.V."/>
            <person name="Martin F."/>
            <person name="Rosso M.N."/>
        </authorList>
    </citation>
    <scope>NUCLEOTIDE SEQUENCE</scope>
    <source>
        <strain evidence="1">CBS 384.51</strain>
    </source>
</reference>
<name>A0ACB8U5W9_9APHY</name>
<organism evidence="1 2">
    <name type="scientific">Irpex rosettiformis</name>
    <dbReference type="NCBI Taxonomy" id="378272"/>
    <lineage>
        <taxon>Eukaryota</taxon>
        <taxon>Fungi</taxon>
        <taxon>Dikarya</taxon>
        <taxon>Basidiomycota</taxon>
        <taxon>Agaricomycotina</taxon>
        <taxon>Agaricomycetes</taxon>
        <taxon>Polyporales</taxon>
        <taxon>Irpicaceae</taxon>
        <taxon>Irpex</taxon>
    </lineage>
</organism>
<accession>A0ACB8U5W9</accession>
<dbReference type="Proteomes" id="UP001055072">
    <property type="component" value="Unassembled WGS sequence"/>
</dbReference>
<evidence type="ECO:0000313" key="1">
    <source>
        <dbReference type="EMBL" id="KAI0089712.1"/>
    </source>
</evidence>
<sequence length="154" mass="16824">MAPFVSIGPPVSVSASPIDKKSASPSMKGGNNGQGDLASSNDSTPPHSQMPASLSFSPSHYPISELPSVLDEDIIVSPQPKPRENPSIGLSVCVKTMTDVQIVLIEMRCGRNTHRCLRTPHLIPSNLRHRYHSLLLSMTTIFICPRKAYHLRFP</sequence>
<protein>
    <submittedName>
        <fullName evidence="1">Uncharacterized protein</fullName>
    </submittedName>
</protein>
<keyword evidence="2" id="KW-1185">Reference proteome</keyword>
<gene>
    <name evidence="1" type="ORF">BDY19DRAFT_82421</name>
</gene>
<evidence type="ECO:0000313" key="2">
    <source>
        <dbReference type="Proteomes" id="UP001055072"/>
    </source>
</evidence>
<proteinExistence type="predicted"/>